<keyword evidence="2 7" id="KW-0813">Transport</keyword>
<protein>
    <submittedName>
        <fullName evidence="9">Oligopeptide transport system permease protein</fullName>
    </submittedName>
</protein>
<dbReference type="Pfam" id="PF19300">
    <property type="entry name" value="BPD_transp_1_N"/>
    <property type="match status" value="1"/>
</dbReference>
<keyword evidence="5 7" id="KW-1133">Transmembrane helix</keyword>
<name>A0A1I5GLL7_9FIRM</name>
<dbReference type="STRING" id="1527.SAMN04489757_12063"/>
<dbReference type="PROSITE" id="PS50928">
    <property type="entry name" value="ABC_TM1"/>
    <property type="match status" value="1"/>
</dbReference>
<dbReference type="Gene3D" id="1.10.3720.10">
    <property type="entry name" value="MetI-like"/>
    <property type="match status" value="1"/>
</dbReference>
<dbReference type="Pfam" id="PF00528">
    <property type="entry name" value="BPD_transp_1"/>
    <property type="match status" value="1"/>
</dbReference>
<dbReference type="CDD" id="cd06261">
    <property type="entry name" value="TM_PBP2"/>
    <property type="match status" value="1"/>
</dbReference>
<dbReference type="PANTHER" id="PTHR30465:SF0">
    <property type="entry name" value="OLIGOPEPTIDE TRANSPORT SYSTEM PERMEASE PROTEIN APPB"/>
    <property type="match status" value="1"/>
</dbReference>
<comment type="similarity">
    <text evidence="7">Belongs to the binding-protein-dependent transport system permease family.</text>
</comment>
<feature type="transmembrane region" description="Helical" evidence="7">
    <location>
        <begin position="12"/>
        <end position="30"/>
    </location>
</feature>
<evidence type="ECO:0000256" key="6">
    <source>
        <dbReference type="ARBA" id="ARBA00023136"/>
    </source>
</evidence>
<accession>A0A1I5GLL7</accession>
<dbReference type="AlphaFoldDB" id="A0A1I5GLL7"/>
<reference evidence="9 10" key="1">
    <citation type="submission" date="2016-10" db="EMBL/GenBank/DDBJ databases">
        <authorList>
            <person name="de Groot N.N."/>
        </authorList>
    </citation>
    <scope>NUCLEOTIDE SEQUENCE [LARGE SCALE GENOMIC DNA]</scope>
    <source>
        <strain evidence="9 10">DSM 1283</strain>
    </source>
</reference>
<dbReference type="SUPFAM" id="SSF161098">
    <property type="entry name" value="MetI-like"/>
    <property type="match status" value="1"/>
</dbReference>
<feature type="transmembrane region" description="Helical" evidence="7">
    <location>
        <begin position="274"/>
        <end position="300"/>
    </location>
</feature>
<organism evidence="9 10">
    <name type="scientific">Anaerocolumna aminovalerica</name>
    <dbReference type="NCBI Taxonomy" id="1527"/>
    <lineage>
        <taxon>Bacteria</taxon>
        <taxon>Bacillati</taxon>
        <taxon>Bacillota</taxon>
        <taxon>Clostridia</taxon>
        <taxon>Lachnospirales</taxon>
        <taxon>Lachnospiraceae</taxon>
        <taxon>Anaerocolumna</taxon>
    </lineage>
</organism>
<proteinExistence type="inferred from homology"/>
<dbReference type="OrthoDB" id="9769919at2"/>
<evidence type="ECO:0000313" key="9">
    <source>
        <dbReference type="EMBL" id="SFO36857.1"/>
    </source>
</evidence>
<dbReference type="PANTHER" id="PTHR30465">
    <property type="entry name" value="INNER MEMBRANE ABC TRANSPORTER"/>
    <property type="match status" value="1"/>
</dbReference>
<dbReference type="GO" id="GO:0005886">
    <property type="term" value="C:plasma membrane"/>
    <property type="evidence" value="ECO:0007669"/>
    <property type="project" value="UniProtKB-SubCell"/>
</dbReference>
<evidence type="ECO:0000256" key="1">
    <source>
        <dbReference type="ARBA" id="ARBA00004651"/>
    </source>
</evidence>
<evidence type="ECO:0000256" key="3">
    <source>
        <dbReference type="ARBA" id="ARBA00022475"/>
    </source>
</evidence>
<keyword evidence="6 7" id="KW-0472">Membrane</keyword>
<feature type="domain" description="ABC transmembrane type-1" evidence="8">
    <location>
        <begin position="96"/>
        <end position="293"/>
    </location>
</feature>
<dbReference type="Proteomes" id="UP000198806">
    <property type="component" value="Unassembled WGS sequence"/>
</dbReference>
<evidence type="ECO:0000313" key="10">
    <source>
        <dbReference type="Proteomes" id="UP000198806"/>
    </source>
</evidence>
<dbReference type="InterPro" id="IPR045621">
    <property type="entry name" value="BPD_transp_1_N"/>
</dbReference>
<evidence type="ECO:0000256" key="5">
    <source>
        <dbReference type="ARBA" id="ARBA00022989"/>
    </source>
</evidence>
<dbReference type="RefSeq" id="WP_091687156.1">
    <property type="nucleotide sequence ID" value="NZ_BAABFM010000028.1"/>
</dbReference>
<evidence type="ECO:0000256" key="4">
    <source>
        <dbReference type="ARBA" id="ARBA00022692"/>
    </source>
</evidence>
<feature type="transmembrane region" description="Helical" evidence="7">
    <location>
        <begin position="102"/>
        <end position="122"/>
    </location>
</feature>
<dbReference type="InterPro" id="IPR035906">
    <property type="entry name" value="MetI-like_sf"/>
</dbReference>
<sequence length="313" mass="35157">MIKYLIKRFARSILTLIIIISVVFILLRMMPIEGYFQNFEKLTNEQIQAGIHNMGLDKPVLIQLKDFFIQLLHGNLGTSRIYRANVPISKILAGKIPISLKLGGIALALSLTLGLPLGSLMARSKGKFWDKFGTAFIVFVQAVPAAVYFLFIQIFGNEWFGFSMLFSKDDYSTWIMPIISMAIGNTAYYAMWLRRYMVDESNKDYVKLAKAKGVPEKKIMMKHVFRNAFVPMIQYLPTSFLNSIVGSIYVESLYSIPGMGGLLVDVVKRQDNTMVQAIVIVFACVGILGLMLGDLLMTLIDPRISLNKKGGAR</sequence>
<evidence type="ECO:0000256" key="2">
    <source>
        <dbReference type="ARBA" id="ARBA00022448"/>
    </source>
</evidence>
<gene>
    <name evidence="9" type="ORF">SAMN04489757_12063</name>
</gene>
<comment type="subcellular location">
    <subcellularLocation>
        <location evidence="1 7">Cell membrane</location>
        <topology evidence="1 7">Multi-pass membrane protein</topology>
    </subcellularLocation>
</comment>
<dbReference type="InterPro" id="IPR000515">
    <property type="entry name" value="MetI-like"/>
</dbReference>
<feature type="transmembrane region" description="Helical" evidence="7">
    <location>
        <begin position="174"/>
        <end position="193"/>
    </location>
</feature>
<evidence type="ECO:0000259" key="8">
    <source>
        <dbReference type="PROSITE" id="PS50928"/>
    </source>
</evidence>
<keyword evidence="10" id="KW-1185">Reference proteome</keyword>
<dbReference type="EMBL" id="FOWD01000020">
    <property type="protein sequence ID" value="SFO36857.1"/>
    <property type="molecule type" value="Genomic_DNA"/>
</dbReference>
<evidence type="ECO:0000256" key="7">
    <source>
        <dbReference type="RuleBase" id="RU363032"/>
    </source>
</evidence>
<dbReference type="GO" id="GO:0055085">
    <property type="term" value="P:transmembrane transport"/>
    <property type="evidence" value="ECO:0007669"/>
    <property type="project" value="InterPro"/>
</dbReference>
<keyword evidence="3" id="KW-1003">Cell membrane</keyword>
<feature type="transmembrane region" description="Helical" evidence="7">
    <location>
        <begin position="134"/>
        <end position="154"/>
    </location>
</feature>
<keyword evidence="4 7" id="KW-0812">Transmembrane</keyword>